<feature type="region of interest" description="Disordered" evidence="1">
    <location>
        <begin position="81"/>
        <end position="115"/>
    </location>
</feature>
<dbReference type="AlphaFoldDB" id="A0AAD7MPL4"/>
<gene>
    <name evidence="3" type="ORF">B0H16DRAFT_1697832</name>
</gene>
<accession>A0AAD7MPL4</accession>
<evidence type="ECO:0000313" key="4">
    <source>
        <dbReference type="Proteomes" id="UP001215598"/>
    </source>
</evidence>
<feature type="compositionally biased region" description="Basic and acidic residues" evidence="1">
    <location>
        <begin position="94"/>
        <end position="104"/>
    </location>
</feature>
<sequence>MGPSPPSRLLLALTLFLTLTQATVTVYTPTQVVFTTTPAVSGTPAAYTGVAAYNPGTLAPPPLPTPAVLTNPIPINLQNSGMPGLGVKQKSRHGRDPQRAHAVEEPDGCQQDDADAPAPNAHWFLGIPWRGGVRGNEMRQPRLAWGLLVILLRRGSGFMHTAIFLHYLARMLRRPLGGKIKGKRRAYLPMSCACASASSPLARQLHPFPVLAFAAASPHAPPPLPVTELRVHMHMMCARRVPRRRRSSCTGAQADSSRACAALSTRNLPPPISALLSTSPSPSPSLPSSLLPFLLQVYTAKHYGILVSKEFGLRDCGGVMQEIKPRKTRIRVRLDSTRGRGRLTRTKSSPDACGAVGGEYIHIIYVGREEIKCSSAAQNVGLPANRFDVEYRGVERGYYGLKNTSNGSLALVMMEFEKPWLKS</sequence>
<keyword evidence="2" id="KW-0732">Signal</keyword>
<name>A0AAD7MPL4_9AGAR</name>
<feature type="compositionally biased region" description="Acidic residues" evidence="1">
    <location>
        <begin position="105"/>
        <end position="115"/>
    </location>
</feature>
<evidence type="ECO:0000313" key="3">
    <source>
        <dbReference type="EMBL" id="KAJ7727064.1"/>
    </source>
</evidence>
<evidence type="ECO:0000256" key="2">
    <source>
        <dbReference type="SAM" id="SignalP"/>
    </source>
</evidence>
<evidence type="ECO:0000256" key="1">
    <source>
        <dbReference type="SAM" id="MobiDB-lite"/>
    </source>
</evidence>
<organism evidence="3 4">
    <name type="scientific">Mycena metata</name>
    <dbReference type="NCBI Taxonomy" id="1033252"/>
    <lineage>
        <taxon>Eukaryota</taxon>
        <taxon>Fungi</taxon>
        <taxon>Dikarya</taxon>
        <taxon>Basidiomycota</taxon>
        <taxon>Agaricomycotina</taxon>
        <taxon>Agaricomycetes</taxon>
        <taxon>Agaricomycetidae</taxon>
        <taxon>Agaricales</taxon>
        <taxon>Marasmiineae</taxon>
        <taxon>Mycenaceae</taxon>
        <taxon>Mycena</taxon>
    </lineage>
</organism>
<dbReference type="EMBL" id="JARKIB010000182">
    <property type="protein sequence ID" value="KAJ7727064.1"/>
    <property type="molecule type" value="Genomic_DNA"/>
</dbReference>
<feature type="signal peptide" evidence="2">
    <location>
        <begin position="1"/>
        <end position="22"/>
    </location>
</feature>
<feature type="chain" id="PRO_5042036199" evidence="2">
    <location>
        <begin position="23"/>
        <end position="423"/>
    </location>
</feature>
<proteinExistence type="predicted"/>
<keyword evidence="4" id="KW-1185">Reference proteome</keyword>
<reference evidence="3" key="1">
    <citation type="submission" date="2023-03" db="EMBL/GenBank/DDBJ databases">
        <title>Massive genome expansion in bonnet fungi (Mycena s.s.) driven by repeated elements and novel gene families across ecological guilds.</title>
        <authorList>
            <consortium name="Lawrence Berkeley National Laboratory"/>
            <person name="Harder C.B."/>
            <person name="Miyauchi S."/>
            <person name="Viragh M."/>
            <person name="Kuo A."/>
            <person name="Thoen E."/>
            <person name="Andreopoulos B."/>
            <person name="Lu D."/>
            <person name="Skrede I."/>
            <person name="Drula E."/>
            <person name="Henrissat B."/>
            <person name="Morin E."/>
            <person name="Kohler A."/>
            <person name="Barry K."/>
            <person name="LaButti K."/>
            <person name="Morin E."/>
            <person name="Salamov A."/>
            <person name="Lipzen A."/>
            <person name="Mereny Z."/>
            <person name="Hegedus B."/>
            <person name="Baldrian P."/>
            <person name="Stursova M."/>
            <person name="Weitz H."/>
            <person name="Taylor A."/>
            <person name="Grigoriev I.V."/>
            <person name="Nagy L.G."/>
            <person name="Martin F."/>
            <person name="Kauserud H."/>
        </authorList>
    </citation>
    <scope>NUCLEOTIDE SEQUENCE</scope>
    <source>
        <strain evidence="3">CBHHK182m</strain>
    </source>
</reference>
<protein>
    <submittedName>
        <fullName evidence="3">Uncharacterized protein</fullName>
    </submittedName>
</protein>
<comment type="caution">
    <text evidence="3">The sequence shown here is derived from an EMBL/GenBank/DDBJ whole genome shotgun (WGS) entry which is preliminary data.</text>
</comment>
<dbReference type="Proteomes" id="UP001215598">
    <property type="component" value="Unassembled WGS sequence"/>
</dbReference>